<evidence type="ECO:0000259" key="5">
    <source>
        <dbReference type="SMART" id="SM00822"/>
    </source>
</evidence>
<dbReference type="RefSeq" id="WP_208056253.1">
    <property type="nucleotide sequence ID" value="NZ_JAGEMK010000006.1"/>
</dbReference>
<dbReference type="PANTHER" id="PTHR44196">
    <property type="entry name" value="DEHYDROGENASE/REDUCTASE SDR FAMILY MEMBER 7B"/>
    <property type="match status" value="1"/>
</dbReference>
<protein>
    <submittedName>
        <fullName evidence="6">SDR family NAD(P)-dependent oxidoreductase</fullName>
    </submittedName>
</protein>
<evidence type="ECO:0000256" key="1">
    <source>
        <dbReference type="ARBA" id="ARBA00006484"/>
    </source>
</evidence>
<sequence>MTALDSAHVLVVGATGGLGSAISRSLADRGARLTLSSRSTDRLDALAGELGAAVLGTHRADITFPAAPAEVVQAAMDQGQVDGVVYAAGAVAFGPVADLDDEVLDALLLVNLVAPVRLARAAVRVLPAGGFLANLSAVVAERPTAGMAAYSATKAGLTGFDAALALELRRQKVRVLDARPPHTETGLADRPLDGSAPALGAGLEPEAVAERIVRAIEQDDRDLPAAGFADAGA</sequence>
<dbReference type="InterPro" id="IPR002347">
    <property type="entry name" value="SDR_fam"/>
</dbReference>
<dbReference type="Proteomes" id="UP000664209">
    <property type="component" value="Unassembled WGS sequence"/>
</dbReference>
<dbReference type="GO" id="GO:0016491">
    <property type="term" value="F:oxidoreductase activity"/>
    <property type="evidence" value="ECO:0007669"/>
    <property type="project" value="UniProtKB-KW"/>
</dbReference>
<keyword evidence="7" id="KW-1185">Reference proteome</keyword>
<feature type="domain" description="Ketoreductase" evidence="5">
    <location>
        <begin position="7"/>
        <end position="182"/>
    </location>
</feature>
<reference evidence="6" key="1">
    <citation type="submission" date="2021-03" db="EMBL/GenBank/DDBJ databases">
        <title>Actinotalea soli sp. nov., isolated from soil.</title>
        <authorList>
            <person name="Ping W."/>
            <person name="Zhang J."/>
        </authorList>
    </citation>
    <scope>NUCLEOTIDE SEQUENCE</scope>
    <source>
        <strain evidence="6">BY-33</strain>
    </source>
</reference>
<dbReference type="Gene3D" id="3.40.50.720">
    <property type="entry name" value="NAD(P)-binding Rossmann-like Domain"/>
    <property type="match status" value="1"/>
</dbReference>
<evidence type="ECO:0000256" key="3">
    <source>
        <dbReference type="RuleBase" id="RU000363"/>
    </source>
</evidence>
<dbReference type="EMBL" id="JAGEMK010000006">
    <property type="protein sequence ID" value="MBO1752575.1"/>
    <property type="molecule type" value="Genomic_DNA"/>
</dbReference>
<comment type="similarity">
    <text evidence="1 3">Belongs to the short-chain dehydrogenases/reductases (SDR) family.</text>
</comment>
<dbReference type="SUPFAM" id="SSF51735">
    <property type="entry name" value="NAD(P)-binding Rossmann-fold domains"/>
    <property type="match status" value="1"/>
</dbReference>
<gene>
    <name evidence="6" type="ORF">J4G33_12250</name>
</gene>
<dbReference type="PRINTS" id="PR00080">
    <property type="entry name" value="SDRFAMILY"/>
</dbReference>
<evidence type="ECO:0000313" key="7">
    <source>
        <dbReference type="Proteomes" id="UP000664209"/>
    </source>
</evidence>
<feature type="region of interest" description="Disordered" evidence="4">
    <location>
        <begin position="178"/>
        <end position="200"/>
    </location>
</feature>
<dbReference type="AlphaFoldDB" id="A0A939RVN4"/>
<dbReference type="PANTHER" id="PTHR44196:SF1">
    <property type="entry name" value="DEHYDROGENASE_REDUCTASE SDR FAMILY MEMBER 7B"/>
    <property type="match status" value="1"/>
</dbReference>
<dbReference type="PRINTS" id="PR00081">
    <property type="entry name" value="GDHRDH"/>
</dbReference>
<organism evidence="6 7">
    <name type="scientific">Actinotalea soli</name>
    <dbReference type="NCBI Taxonomy" id="2819234"/>
    <lineage>
        <taxon>Bacteria</taxon>
        <taxon>Bacillati</taxon>
        <taxon>Actinomycetota</taxon>
        <taxon>Actinomycetes</taxon>
        <taxon>Micrococcales</taxon>
        <taxon>Cellulomonadaceae</taxon>
        <taxon>Actinotalea</taxon>
    </lineage>
</organism>
<dbReference type="InterPro" id="IPR036291">
    <property type="entry name" value="NAD(P)-bd_dom_sf"/>
</dbReference>
<keyword evidence="2" id="KW-0560">Oxidoreductase</keyword>
<comment type="caution">
    <text evidence="6">The sequence shown here is derived from an EMBL/GenBank/DDBJ whole genome shotgun (WGS) entry which is preliminary data.</text>
</comment>
<dbReference type="GO" id="GO:0016020">
    <property type="term" value="C:membrane"/>
    <property type="evidence" value="ECO:0007669"/>
    <property type="project" value="TreeGrafter"/>
</dbReference>
<dbReference type="CDD" id="cd05233">
    <property type="entry name" value="SDR_c"/>
    <property type="match status" value="1"/>
</dbReference>
<dbReference type="Pfam" id="PF00106">
    <property type="entry name" value="adh_short"/>
    <property type="match status" value="1"/>
</dbReference>
<proteinExistence type="inferred from homology"/>
<evidence type="ECO:0000256" key="4">
    <source>
        <dbReference type="SAM" id="MobiDB-lite"/>
    </source>
</evidence>
<accession>A0A939RVN4</accession>
<evidence type="ECO:0000313" key="6">
    <source>
        <dbReference type="EMBL" id="MBO1752575.1"/>
    </source>
</evidence>
<dbReference type="SMART" id="SM00822">
    <property type="entry name" value="PKS_KR"/>
    <property type="match status" value="1"/>
</dbReference>
<evidence type="ECO:0000256" key="2">
    <source>
        <dbReference type="ARBA" id="ARBA00023002"/>
    </source>
</evidence>
<name>A0A939RVN4_9CELL</name>
<dbReference type="InterPro" id="IPR057326">
    <property type="entry name" value="KR_dom"/>
</dbReference>